<dbReference type="EC" id="2.1.3.-" evidence="3"/>
<dbReference type="GO" id="GO:0002098">
    <property type="term" value="P:tRNA wobble uridine modification"/>
    <property type="evidence" value="ECO:0007669"/>
    <property type="project" value="InterPro"/>
</dbReference>
<dbReference type="GO" id="GO:1904047">
    <property type="term" value="F:S-adenosyl-L-methionine binding"/>
    <property type="evidence" value="ECO:0007669"/>
    <property type="project" value="UniProtKB-UniRule"/>
</dbReference>
<evidence type="ECO:0000256" key="1">
    <source>
        <dbReference type="ARBA" id="ARBA00022679"/>
    </source>
</evidence>
<keyword evidence="1 3" id="KW-0808">Transferase</keyword>
<dbReference type="InterPro" id="IPR041698">
    <property type="entry name" value="Methyltransf_25"/>
</dbReference>
<evidence type="ECO:0000256" key="3">
    <source>
        <dbReference type="HAMAP-Rule" id="MF_01589"/>
    </source>
</evidence>
<dbReference type="OrthoDB" id="5386938at2"/>
<dbReference type="GO" id="GO:0032259">
    <property type="term" value="P:methylation"/>
    <property type="evidence" value="ECO:0007669"/>
    <property type="project" value="UniProtKB-KW"/>
</dbReference>
<dbReference type="GO" id="GO:0008168">
    <property type="term" value="F:methyltransferase activity"/>
    <property type="evidence" value="ECO:0007669"/>
    <property type="project" value="UniProtKB-KW"/>
</dbReference>
<feature type="binding site" evidence="3 4">
    <location>
        <position position="125"/>
    </location>
    <ligand>
        <name>S-adenosyl-L-methionine</name>
        <dbReference type="ChEBI" id="CHEBI:59789"/>
    </ligand>
</feature>
<comment type="catalytic activity">
    <reaction evidence="3">
        <text>prephenate + S-adenosyl-L-methionine = carboxy-S-adenosyl-L-methionine + 3-phenylpyruvate + H2O</text>
        <dbReference type="Rhea" id="RHEA:51692"/>
        <dbReference type="ChEBI" id="CHEBI:15377"/>
        <dbReference type="ChEBI" id="CHEBI:18005"/>
        <dbReference type="ChEBI" id="CHEBI:29934"/>
        <dbReference type="ChEBI" id="CHEBI:59789"/>
        <dbReference type="ChEBI" id="CHEBI:134278"/>
    </reaction>
</comment>
<dbReference type="InterPro" id="IPR029063">
    <property type="entry name" value="SAM-dependent_MTases_sf"/>
</dbReference>
<name>A0A1W1WT84_9BACT</name>
<dbReference type="AlphaFoldDB" id="A0A1W1WT84"/>
<dbReference type="GO" id="GO:0016743">
    <property type="term" value="F:carboxyl- or carbamoyltransferase activity"/>
    <property type="evidence" value="ECO:0007669"/>
    <property type="project" value="UniProtKB-UniRule"/>
</dbReference>
<evidence type="ECO:0000259" key="5">
    <source>
        <dbReference type="Pfam" id="PF13649"/>
    </source>
</evidence>
<feature type="binding site" evidence="3 4">
    <location>
        <begin position="110"/>
        <end position="111"/>
    </location>
    <ligand>
        <name>S-adenosyl-L-methionine</name>
        <dbReference type="ChEBI" id="CHEBI:59789"/>
    </ligand>
</feature>
<reference evidence="7" key="1">
    <citation type="submission" date="2017-04" db="EMBL/GenBank/DDBJ databases">
        <authorList>
            <person name="Varghese N."/>
            <person name="Submissions S."/>
        </authorList>
    </citation>
    <scope>NUCLEOTIDE SEQUENCE [LARGE SCALE GENOMIC DNA]</scope>
    <source>
        <strain evidence="7">DSM 16512</strain>
    </source>
</reference>
<proteinExistence type="inferred from homology"/>
<dbReference type="STRING" id="1069081.SAMN05660197_1219"/>
<dbReference type="EMBL" id="FWWZ01000001">
    <property type="protein sequence ID" value="SMC09412.1"/>
    <property type="molecule type" value="Genomic_DNA"/>
</dbReference>
<protein>
    <recommendedName>
        <fullName evidence="3">Carboxy-S-adenosyl-L-methionine synthase</fullName>
        <shortName evidence="3">Cx-SAM synthase</shortName>
        <ecNumber evidence="3">2.1.3.-</ecNumber>
    </recommendedName>
</protein>
<feature type="binding site" evidence="3 4">
    <location>
        <begin position="84"/>
        <end position="85"/>
    </location>
    <ligand>
        <name>S-adenosyl-L-methionine</name>
        <dbReference type="ChEBI" id="CHEBI:59789"/>
    </ligand>
</feature>
<dbReference type="Proteomes" id="UP000192602">
    <property type="component" value="Unassembled WGS sequence"/>
</dbReference>
<dbReference type="SUPFAM" id="SSF53335">
    <property type="entry name" value="S-adenosyl-L-methionine-dependent methyltransferases"/>
    <property type="match status" value="1"/>
</dbReference>
<dbReference type="NCBIfam" id="TIGR00740">
    <property type="entry name" value="carboxy-S-adenosyl-L-methionine synthase CmoA"/>
    <property type="match status" value="1"/>
</dbReference>
<gene>
    <name evidence="3" type="primary">cmoA</name>
    <name evidence="6" type="ORF">SAMN05660197_1219</name>
</gene>
<accession>A0A1W1WT84</accession>
<dbReference type="PANTHER" id="PTHR43861">
    <property type="entry name" value="TRANS-ACONITATE 2-METHYLTRANSFERASE-RELATED"/>
    <property type="match status" value="1"/>
</dbReference>
<evidence type="ECO:0000313" key="7">
    <source>
        <dbReference type="Proteomes" id="UP000192602"/>
    </source>
</evidence>
<dbReference type="Pfam" id="PF13649">
    <property type="entry name" value="Methyltransf_25"/>
    <property type="match status" value="1"/>
</dbReference>
<dbReference type="InterPro" id="IPR005271">
    <property type="entry name" value="CmoA"/>
</dbReference>
<dbReference type="PANTHER" id="PTHR43861:SF2">
    <property type="entry name" value="CARBOXY-S-ADENOSYL-L-METHIONINE SYNTHASE"/>
    <property type="match status" value="1"/>
</dbReference>
<feature type="binding site" evidence="3 4">
    <location>
        <position position="35"/>
    </location>
    <ligand>
        <name>S-adenosyl-L-methionine</name>
        <dbReference type="ChEBI" id="CHEBI:59789"/>
    </ligand>
</feature>
<feature type="domain" description="Methyltransferase" evidence="5">
    <location>
        <begin position="56"/>
        <end position="151"/>
    </location>
</feature>
<sequence>MKDEIFKKPISKQFEFDEEVATVFDDMIGRSVPFYKENLALVRDLVIKNLQEDATIYDLGCSTGTLLIEIAKKSDKNLYLKGIDNSAAMLQRAKNKAKAFGVDIEFIYADILEYDFSLANCFIANYTLQFIRPLKREKFVKKIYEKLEDEGVFIFSEKIITEDKRLNKQLIDIYYDFKREQGYSDYEIAQKREALENVLIPYTLKENEEMLLQTGFRFVEPIFRWANFATFFARK</sequence>
<evidence type="ECO:0000256" key="4">
    <source>
        <dbReference type="PIRSR" id="PIRSR006325-1"/>
    </source>
</evidence>
<keyword evidence="2 3" id="KW-0949">S-adenosyl-L-methionine</keyword>
<comment type="similarity">
    <text evidence="3">Belongs to the class I-like SAM-binding methyltransferase superfamily. Cx-SAM synthase family.</text>
</comment>
<feature type="binding site" evidence="3 4">
    <location>
        <begin position="60"/>
        <end position="62"/>
    </location>
    <ligand>
        <name>S-adenosyl-L-methionine</name>
        <dbReference type="ChEBI" id="CHEBI:59789"/>
    </ligand>
</feature>
<dbReference type="RefSeq" id="WP_084275640.1">
    <property type="nucleotide sequence ID" value="NZ_AP026671.1"/>
</dbReference>
<feature type="binding site" evidence="3">
    <location>
        <position position="192"/>
    </location>
    <ligand>
        <name>S-adenosyl-L-methionine</name>
        <dbReference type="ChEBI" id="CHEBI:59789"/>
    </ligand>
</feature>
<dbReference type="CDD" id="cd02440">
    <property type="entry name" value="AdoMet_MTases"/>
    <property type="match status" value="1"/>
</dbReference>
<evidence type="ECO:0000313" key="6">
    <source>
        <dbReference type="EMBL" id="SMC09412.1"/>
    </source>
</evidence>
<evidence type="ECO:0000256" key="2">
    <source>
        <dbReference type="ARBA" id="ARBA00022691"/>
    </source>
</evidence>
<dbReference type="PIRSF" id="PIRSF006325">
    <property type="entry name" value="MeTrfase_bac"/>
    <property type="match status" value="1"/>
</dbReference>
<keyword evidence="7" id="KW-1185">Reference proteome</keyword>
<dbReference type="HAMAP" id="MF_01589">
    <property type="entry name" value="Cx_SAM_synthase"/>
    <property type="match status" value="1"/>
</dbReference>
<dbReference type="Gene3D" id="3.40.50.150">
    <property type="entry name" value="Vaccinia Virus protein VP39"/>
    <property type="match status" value="1"/>
</dbReference>
<keyword evidence="6" id="KW-0489">Methyltransferase</keyword>
<comment type="function">
    <text evidence="3">Catalyzes the conversion of S-adenosyl-L-methionine (SAM) to carboxy-S-adenosyl-L-methionine (Cx-SAM).</text>
</comment>
<organism evidence="6 7">
    <name type="scientific">Nitratiruptor tergarcus DSM 16512</name>
    <dbReference type="NCBI Taxonomy" id="1069081"/>
    <lineage>
        <taxon>Bacteria</taxon>
        <taxon>Pseudomonadati</taxon>
        <taxon>Campylobacterota</taxon>
        <taxon>Epsilonproteobacteria</taxon>
        <taxon>Nautiliales</taxon>
        <taxon>Nitratiruptoraceae</taxon>
        <taxon>Nitratiruptor</taxon>
    </lineage>
</organism>